<evidence type="ECO:0000256" key="2">
    <source>
        <dbReference type="ARBA" id="ARBA00022723"/>
    </source>
</evidence>
<dbReference type="InterPro" id="IPR015881">
    <property type="entry name" value="ARHD_Rieske_2Fe_2S"/>
</dbReference>
<keyword evidence="4" id="KW-0560">Oxidoreductase</keyword>
<evidence type="ECO:0000256" key="6">
    <source>
        <dbReference type="ARBA" id="ARBA00023014"/>
    </source>
</evidence>
<feature type="domain" description="Rieske" evidence="7">
    <location>
        <begin position="21"/>
        <end position="129"/>
    </location>
</feature>
<protein>
    <submittedName>
        <fullName evidence="8">Phenylpropionate dioxygenase, large terminal subunit</fullName>
    </submittedName>
</protein>
<accession>A0A1H1YB26</accession>
<dbReference type="PROSITE" id="PS00570">
    <property type="entry name" value="RING_HYDROXYL_ALPHA"/>
    <property type="match status" value="1"/>
</dbReference>
<dbReference type="Gene3D" id="3.90.380.10">
    <property type="entry name" value="Naphthalene 1,2-dioxygenase Alpha Subunit, Chain A, domain 1"/>
    <property type="match status" value="1"/>
</dbReference>
<evidence type="ECO:0000256" key="3">
    <source>
        <dbReference type="ARBA" id="ARBA00022797"/>
    </source>
</evidence>
<dbReference type="Pfam" id="PF19112">
    <property type="entry name" value="VanA_C"/>
    <property type="match status" value="1"/>
</dbReference>
<proteinExistence type="predicted"/>
<sequence length="361" mass="41286">MSAPLNNLLETPDDGTLEQWYVACAQKELRKNKPYRAKILGLNLVLFRQRDGRAAALLDQCVHRGTRLSAGKIADDCLVCPYHGWRYDAQGQVVHIPSVGDMPCTSTSPAYRYRQRHFAVQEQDGLVWVYTGTGNPQQKPVFKLPVYGEKPWQSYFMINTFEADVGSLVQNFMDVPHTVFVHEGIFRSSTGRTMEATLACKAQSVEVTYHDDGDKIGFLNWLSNPDGEPLVHTDRFFAPNVTRCDYRWGDCSAFFIISQITPIDSRQSRVYTYIAYRFRLPRWVLRLLRPFIHLYTRIVIRQDVKIIQAHRQGLDNVANFKPSNVQADAVHIGVDQLLAAVRRGEALPPAQRRESRIRFAL</sequence>
<evidence type="ECO:0000256" key="5">
    <source>
        <dbReference type="ARBA" id="ARBA00023004"/>
    </source>
</evidence>
<keyword evidence="1" id="KW-0001">2Fe-2S</keyword>
<dbReference type="Gene3D" id="2.102.10.10">
    <property type="entry name" value="Rieske [2Fe-2S] iron-sulphur domain"/>
    <property type="match status" value="1"/>
</dbReference>
<dbReference type="InterPro" id="IPR044043">
    <property type="entry name" value="VanA_C_cat"/>
</dbReference>
<dbReference type="Pfam" id="PF00355">
    <property type="entry name" value="Rieske"/>
    <property type="match status" value="1"/>
</dbReference>
<organism evidence="8 9">
    <name type="scientific">Pseudomonas prosekii</name>
    <dbReference type="NCBI Taxonomy" id="1148509"/>
    <lineage>
        <taxon>Bacteria</taxon>
        <taxon>Pseudomonadati</taxon>
        <taxon>Pseudomonadota</taxon>
        <taxon>Gammaproteobacteria</taxon>
        <taxon>Pseudomonadales</taxon>
        <taxon>Pseudomonadaceae</taxon>
        <taxon>Pseudomonas</taxon>
    </lineage>
</organism>
<keyword evidence="3" id="KW-0058">Aromatic hydrocarbons catabolism</keyword>
<dbReference type="EMBL" id="LT629762">
    <property type="protein sequence ID" value="SDT18627.1"/>
    <property type="molecule type" value="Genomic_DNA"/>
</dbReference>
<evidence type="ECO:0000256" key="4">
    <source>
        <dbReference type="ARBA" id="ARBA00023002"/>
    </source>
</evidence>
<evidence type="ECO:0000313" key="8">
    <source>
        <dbReference type="EMBL" id="SDT18627.1"/>
    </source>
</evidence>
<evidence type="ECO:0000259" key="7">
    <source>
        <dbReference type="PROSITE" id="PS51296"/>
    </source>
</evidence>
<keyword evidence="5" id="KW-0408">Iron</keyword>
<keyword evidence="8" id="KW-0223">Dioxygenase</keyword>
<gene>
    <name evidence="8" type="ORF">SAMN05216222_3385</name>
</gene>
<dbReference type="InterPro" id="IPR036922">
    <property type="entry name" value="Rieske_2Fe-2S_sf"/>
</dbReference>
<dbReference type="GO" id="GO:0005506">
    <property type="term" value="F:iron ion binding"/>
    <property type="evidence" value="ECO:0007669"/>
    <property type="project" value="InterPro"/>
</dbReference>
<dbReference type="STRING" id="1148509.SAMN05216222_3385"/>
<dbReference type="InterPro" id="IPR050584">
    <property type="entry name" value="Cholesterol_7-desaturase"/>
</dbReference>
<dbReference type="PANTHER" id="PTHR21266:SF60">
    <property type="entry name" value="3-KETOSTEROID-9-ALPHA-MONOOXYGENASE, OXYGENASE COMPONENT"/>
    <property type="match status" value="1"/>
</dbReference>
<dbReference type="AlphaFoldDB" id="A0A1H1YB26"/>
<evidence type="ECO:0000313" key="9">
    <source>
        <dbReference type="Proteomes" id="UP000198481"/>
    </source>
</evidence>
<dbReference type="InterPro" id="IPR017941">
    <property type="entry name" value="Rieske_2Fe-2S"/>
</dbReference>
<dbReference type="SUPFAM" id="SSF55961">
    <property type="entry name" value="Bet v1-like"/>
    <property type="match status" value="1"/>
</dbReference>
<keyword evidence="6" id="KW-0411">Iron-sulfur</keyword>
<dbReference type="RefSeq" id="WP_092277552.1">
    <property type="nucleotide sequence ID" value="NZ_LT629762.1"/>
</dbReference>
<dbReference type="GO" id="GO:0051537">
    <property type="term" value="F:2 iron, 2 sulfur cluster binding"/>
    <property type="evidence" value="ECO:0007669"/>
    <property type="project" value="UniProtKB-KW"/>
</dbReference>
<reference evidence="8 9" key="1">
    <citation type="submission" date="2016-10" db="EMBL/GenBank/DDBJ databases">
        <authorList>
            <person name="de Groot N.N."/>
        </authorList>
    </citation>
    <scope>NUCLEOTIDE SEQUENCE [LARGE SCALE GENOMIC DNA]</scope>
    <source>
        <strain evidence="8 9">LMG 26867</strain>
    </source>
</reference>
<dbReference type="Proteomes" id="UP000198481">
    <property type="component" value="Chromosome I"/>
</dbReference>
<dbReference type="GO" id="GO:0051213">
    <property type="term" value="F:dioxygenase activity"/>
    <property type="evidence" value="ECO:0007669"/>
    <property type="project" value="UniProtKB-KW"/>
</dbReference>
<keyword evidence="2" id="KW-0479">Metal-binding</keyword>
<dbReference type="SUPFAM" id="SSF50022">
    <property type="entry name" value="ISP domain"/>
    <property type="match status" value="1"/>
</dbReference>
<evidence type="ECO:0000256" key="1">
    <source>
        <dbReference type="ARBA" id="ARBA00022714"/>
    </source>
</evidence>
<dbReference type="PROSITE" id="PS51296">
    <property type="entry name" value="RIESKE"/>
    <property type="match status" value="1"/>
</dbReference>
<dbReference type="PANTHER" id="PTHR21266">
    <property type="entry name" value="IRON-SULFUR DOMAIN CONTAINING PROTEIN"/>
    <property type="match status" value="1"/>
</dbReference>
<name>A0A1H1YB26_9PSED</name>